<evidence type="ECO:0000313" key="7">
    <source>
        <dbReference type="Proteomes" id="UP001286313"/>
    </source>
</evidence>
<reference evidence="6" key="1">
    <citation type="submission" date="2023-10" db="EMBL/GenBank/DDBJ databases">
        <title>Genome assemblies of two species of porcelain crab, Petrolisthes cinctipes and Petrolisthes manimaculis (Anomura: Porcellanidae).</title>
        <authorList>
            <person name="Angst P."/>
        </authorList>
    </citation>
    <scope>NUCLEOTIDE SEQUENCE</scope>
    <source>
        <strain evidence="6">PB745_01</strain>
        <tissue evidence="6">Gill</tissue>
    </source>
</reference>
<dbReference type="PRINTS" id="PR01415">
    <property type="entry name" value="ANKYRIN"/>
</dbReference>
<name>A0AAE1ELX6_PETCI</name>
<comment type="caution">
    <text evidence="6">The sequence shown here is derived from an EMBL/GenBank/DDBJ whole genome shotgun (WGS) entry which is preliminary data.</text>
</comment>
<dbReference type="PANTHER" id="PTHR14491:SF7">
    <property type="entry name" value="SOSONDOWAH, ISOFORM G"/>
    <property type="match status" value="1"/>
</dbReference>
<dbReference type="Gene3D" id="1.25.40.20">
    <property type="entry name" value="Ankyrin repeat-containing domain"/>
    <property type="match status" value="1"/>
</dbReference>
<dbReference type="InterPro" id="IPR002110">
    <property type="entry name" value="Ankyrin_rpt"/>
</dbReference>
<dbReference type="SMART" id="SM00248">
    <property type="entry name" value="ANK"/>
    <property type="match status" value="2"/>
</dbReference>
<organism evidence="6 7">
    <name type="scientific">Petrolisthes cinctipes</name>
    <name type="common">Flat porcelain crab</name>
    <dbReference type="NCBI Taxonomy" id="88211"/>
    <lineage>
        <taxon>Eukaryota</taxon>
        <taxon>Metazoa</taxon>
        <taxon>Ecdysozoa</taxon>
        <taxon>Arthropoda</taxon>
        <taxon>Crustacea</taxon>
        <taxon>Multicrustacea</taxon>
        <taxon>Malacostraca</taxon>
        <taxon>Eumalacostraca</taxon>
        <taxon>Eucarida</taxon>
        <taxon>Decapoda</taxon>
        <taxon>Pleocyemata</taxon>
        <taxon>Anomura</taxon>
        <taxon>Galatheoidea</taxon>
        <taxon>Porcellanidae</taxon>
        <taxon>Petrolisthes</taxon>
    </lineage>
</organism>
<accession>A0AAE1ELX6</accession>
<dbReference type="PROSITE" id="PS50088">
    <property type="entry name" value="ANK_REPEAT"/>
    <property type="match status" value="1"/>
</dbReference>
<proteinExistence type="inferred from homology"/>
<comment type="similarity">
    <text evidence="3">Belongs to the SOWAH family.</text>
</comment>
<keyword evidence="7" id="KW-1185">Reference proteome</keyword>
<protein>
    <submittedName>
        <fullName evidence="6">Uncharacterized protein</fullName>
    </submittedName>
</protein>
<gene>
    <name evidence="6" type="ORF">Pcinc_037053</name>
</gene>
<dbReference type="PROSITE" id="PS50297">
    <property type="entry name" value="ANK_REP_REGION"/>
    <property type="match status" value="1"/>
</dbReference>
<dbReference type="Pfam" id="PF12796">
    <property type="entry name" value="Ank_2"/>
    <property type="match status" value="1"/>
</dbReference>
<evidence type="ECO:0000256" key="1">
    <source>
        <dbReference type="ARBA" id="ARBA00022737"/>
    </source>
</evidence>
<evidence type="ECO:0000256" key="2">
    <source>
        <dbReference type="ARBA" id="ARBA00023043"/>
    </source>
</evidence>
<dbReference type="InterPro" id="IPR036770">
    <property type="entry name" value="Ankyrin_rpt-contain_sf"/>
</dbReference>
<evidence type="ECO:0000256" key="4">
    <source>
        <dbReference type="PROSITE-ProRule" id="PRU00023"/>
    </source>
</evidence>
<keyword evidence="2 4" id="KW-0040">ANK repeat</keyword>
<feature type="repeat" description="ANK" evidence="4">
    <location>
        <begin position="46"/>
        <end position="78"/>
    </location>
</feature>
<dbReference type="PANTHER" id="PTHR14491">
    <property type="entry name" value="SOSONDOWAH, ISOFORM G"/>
    <property type="match status" value="1"/>
</dbReference>
<evidence type="ECO:0000313" key="6">
    <source>
        <dbReference type="EMBL" id="KAK3856633.1"/>
    </source>
</evidence>
<dbReference type="EMBL" id="JAWQEG010005826">
    <property type="protein sequence ID" value="KAK3856633.1"/>
    <property type="molecule type" value="Genomic_DNA"/>
</dbReference>
<dbReference type="SUPFAM" id="SSF48403">
    <property type="entry name" value="Ankyrin repeat"/>
    <property type="match status" value="1"/>
</dbReference>
<keyword evidence="1" id="KW-0677">Repeat</keyword>
<evidence type="ECO:0000256" key="5">
    <source>
        <dbReference type="SAM" id="MobiDB-lite"/>
    </source>
</evidence>
<feature type="region of interest" description="Disordered" evidence="5">
    <location>
        <begin position="146"/>
        <end position="237"/>
    </location>
</feature>
<evidence type="ECO:0000256" key="3">
    <source>
        <dbReference type="ARBA" id="ARBA00038122"/>
    </source>
</evidence>
<dbReference type="AlphaFoldDB" id="A0AAE1ELX6"/>
<sequence>MMVEAGGKGEDGGEVKTALHWAAKHGRTEVVKLLTGTHHAEVNARSGYTPLHIAAMYSRTEVFDLLVHYGADLNMRDYSGKKPRTYNTINSTVSMDTQKRIVQRRNSVKESAGFLRIGSLNVKVRKTTEAFNSLLSREVEAKLSRAWGSTDSLPDADKESKSMPPPKFGPIKKRKTKKERDFTPSRPVSALPALAPTEDVPNNPAAPSPLTPTTPSTPSGNADSDSDSAYGFGSEWH</sequence>
<feature type="compositionally biased region" description="Low complexity" evidence="5">
    <location>
        <begin position="213"/>
        <end position="222"/>
    </location>
</feature>
<dbReference type="Proteomes" id="UP001286313">
    <property type="component" value="Unassembled WGS sequence"/>
</dbReference>